<keyword evidence="10" id="KW-1185">Reference proteome</keyword>
<dbReference type="EMBL" id="VCGU01000009">
    <property type="protein sequence ID" value="TRY70363.1"/>
    <property type="molecule type" value="Genomic_DNA"/>
</dbReference>
<sequence length="489" mass="54283">MIEQGFTFKNSVTLTLLTLAFIVGEISHFLIGTVSQEMANDLHFGKQKCYPNETLSNLDLDDIGEICRDFETEEACESDGVNGTCVFKYSGQGIEYQVLAGPIFVVIFTLSGVFMGFLGDKVSRTKLLGVCIMLFSCCGCLMAVVTQYWHLVILRMGVAAGEAAMRPVAGSFLAELFDPSTRGVANGIFSWGVYIGYGLTFVIGNYVPDANILGYTWRPGFIIGCVLGIPIAIIIFFYEDPKYARKKPEDLAVEIEEKAKEALGEDIIIKENEDRYWQSIGKAFCQSSMILLFIAAAVRHTGGYSWSYNTQLYFEEYFRKENPGISLALCSIIGGSFGVFVGGFLSDLAVRRMGLHSRLWILSVCLVCATPFSVCVLALEPPLTYYMLLIYYFFAETWFAVLFTVIVEIVPANIRSVCIGLFLFLMNNIGGNIPILVEPVSEAFGDLRSALYIFFPGMVAASSILFLIASYPLYQEHKRKTLSEVRLVD</sequence>
<accession>A0A553NY54</accession>
<dbReference type="GO" id="GO:0016020">
    <property type="term" value="C:membrane"/>
    <property type="evidence" value="ECO:0007669"/>
    <property type="project" value="UniProtKB-SubCell"/>
</dbReference>
<feature type="transmembrane region" description="Helical" evidence="7">
    <location>
        <begin position="188"/>
        <end position="207"/>
    </location>
</feature>
<feature type="transmembrane region" description="Helical" evidence="7">
    <location>
        <begin position="359"/>
        <end position="379"/>
    </location>
</feature>
<dbReference type="STRING" id="6832.A0A553NY54"/>
<evidence type="ECO:0000256" key="2">
    <source>
        <dbReference type="ARBA" id="ARBA00022448"/>
    </source>
</evidence>
<feature type="domain" description="Major facilitator superfamily (MFS) profile" evidence="8">
    <location>
        <begin position="13"/>
        <end position="474"/>
    </location>
</feature>
<dbReference type="InterPro" id="IPR011701">
    <property type="entry name" value="MFS"/>
</dbReference>
<keyword evidence="4 7" id="KW-1133">Transmembrane helix</keyword>
<dbReference type="OrthoDB" id="3639251at2759"/>
<evidence type="ECO:0000259" key="8">
    <source>
        <dbReference type="PROSITE" id="PS50850"/>
    </source>
</evidence>
<comment type="caution">
    <text evidence="9">The sequence shown here is derived from an EMBL/GenBank/DDBJ whole genome shotgun (WGS) entry which is preliminary data.</text>
</comment>
<reference evidence="9 10" key="1">
    <citation type="journal article" date="2018" name="Nat. Ecol. Evol.">
        <title>Genomic signatures of mitonuclear coevolution across populations of Tigriopus californicus.</title>
        <authorList>
            <person name="Barreto F.S."/>
            <person name="Watson E.T."/>
            <person name="Lima T.G."/>
            <person name="Willett C.S."/>
            <person name="Edmands S."/>
            <person name="Li W."/>
            <person name="Burton R.S."/>
        </authorList>
    </citation>
    <scope>NUCLEOTIDE SEQUENCE [LARGE SCALE GENOMIC DNA]</scope>
    <source>
        <strain evidence="9 10">San Diego</strain>
    </source>
</reference>
<organism evidence="9 10">
    <name type="scientific">Tigriopus californicus</name>
    <name type="common">Marine copepod</name>
    <dbReference type="NCBI Taxonomy" id="6832"/>
    <lineage>
        <taxon>Eukaryota</taxon>
        <taxon>Metazoa</taxon>
        <taxon>Ecdysozoa</taxon>
        <taxon>Arthropoda</taxon>
        <taxon>Crustacea</taxon>
        <taxon>Multicrustacea</taxon>
        <taxon>Hexanauplia</taxon>
        <taxon>Copepoda</taxon>
        <taxon>Harpacticoida</taxon>
        <taxon>Harpacticidae</taxon>
        <taxon>Tigriopus</taxon>
    </lineage>
</organism>
<evidence type="ECO:0000313" key="9">
    <source>
        <dbReference type="EMBL" id="TRY70363.1"/>
    </source>
</evidence>
<dbReference type="PROSITE" id="PS50850">
    <property type="entry name" value="MFS"/>
    <property type="match status" value="1"/>
</dbReference>
<evidence type="ECO:0000256" key="3">
    <source>
        <dbReference type="ARBA" id="ARBA00022692"/>
    </source>
</evidence>
<evidence type="ECO:0000256" key="5">
    <source>
        <dbReference type="ARBA" id="ARBA00023136"/>
    </source>
</evidence>
<dbReference type="Proteomes" id="UP000318571">
    <property type="component" value="Chromosome 9"/>
</dbReference>
<evidence type="ECO:0000256" key="6">
    <source>
        <dbReference type="ARBA" id="ARBA00024338"/>
    </source>
</evidence>
<evidence type="ECO:0000256" key="1">
    <source>
        <dbReference type="ARBA" id="ARBA00004141"/>
    </source>
</evidence>
<evidence type="ECO:0000313" key="10">
    <source>
        <dbReference type="Proteomes" id="UP000318571"/>
    </source>
</evidence>
<comment type="similarity">
    <text evidence="6">Belongs to the major facilitator superfamily. Spinster (TC 2.A.1.49) family.</text>
</comment>
<dbReference type="PANTHER" id="PTHR23505:SF96">
    <property type="entry name" value="LP14756P"/>
    <property type="match status" value="1"/>
</dbReference>
<evidence type="ECO:0000256" key="4">
    <source>
        <dbReference type="ARBA" id="ARBA00022989"/>
    </source>
</evidence>
<feature type="transmembrane region" description="Helical" evidence="7">
    <location>
        <begin position="219"/>
        <end position="238"/>
    </location>
</feature>
<proteinExistence type="inferred from homology"/>
<protein>
    <recommendedName>
        <fullName evidence="8">Major facilitator superfamily (MFS) profile domain-containing protein</fullName>
    </recommendedName>
</protein>
<dbReference type="AlphaFoldDB" id="A0A553NY54"/>
<dbReference type="GO" id="GO:0022857">
    <property type="term" value="F:transmembrane transporter activity"/>
    <property type="evidence" value="ECO:0007669"/>
    <property type="project" value="InterPro"/>
</dbReference>
<dbReference type="InterPro" id="IPR020846">
    <property type="entry name" value="MFS_dom"/>
</dbReference>
<feature type="transmembrane region" description="Helical" evidence="7">
    <location>
        <begin position="324"/>
        <end position="347"/>
    </location>
</feature>
<feature type="transmembrane region" description="Helical" evidence="7">
    <location>
        <begin position="417"/>
        <end position="437"/>
    </location>
</feature>
<comment type="subcellular location">
    <subcellularLocation>
        <location evidence="1">Membrane</location>
        <topology evidence="1">Multi-pass membrane protein</topology>
    </subcellularLocation>
</comment>
<evidence type="ECO:0000256" key="7">
    <source>
        <dbReference type="SAM" id="Phobius"/>
    </source>
</evidence>
<dbReference type="OMA" id="SLCVIFQ"/>
<dbReference type="Pfam" id="PF07690">
    <property type="entry name" value="MFS_1"/>
    <property type="match status" value="1"/>
</dbReference>
<keyword evidence="5 7" id="KW-0472">Membrane</keyword>
<feature type="transmembrane region" description="Helical" evidence="7">
    <location>
        <begin position="127"/>
        <end position="150"/>
    </location>
</feature>
<dbReference type="SUPFAM" id="SSF103473">
    <property type="entry name" value="MFS general substrate transporter"/>
    <property type="match status" value="1"/>
</dbReference>
<feature type="transmembrane region" description="Helical" evidence="7">
    <location>
        <begin position="96"/>
        <end position="118"/>
    </location>
</feature>
<dbReference type="InterPro" id="IPR044770">
    <property type="entry name" value="MFS_spinster-like"/>
</dbReference>
<name>A0A553NY54_TIGCA</name>
<keyword evidence="2" id="KW-0813">Transport</keyword>
<dbReference type="InterPro" id="IPR036259">
    <property type="entry name" value="MFS_trans_sf"/>
</dbReference>
<feature type="transmembrane region" description="Helical" evidence="7">
    <location>
        <begin position="385"/>
        <end position="410"/>
    </location>
</feature>
<keyword evidence="3 7" id="KW-0812">Transmembrane</keyword>
<feature type="transmembrane region" description="Helical" evidence="7">
    <location>
        <begin position="449"/>
        <end position="474"/>
    </location>
</feature>
<gene>
    <name evidence="9" type="ORF">TCAL_01161</name>
</gene>
<dbReference type="Gene3D" id="1.20.1250.20">
    <property type="entry name" value="MFS general substrate transporter like domains"/>
    <property type="match status" value="1"/>
</dbReference>
<feature type="transmembrane region" description="Helical" evidence="7">
    <location>
        <begin position="12"/>
        <end position="31"/>
    </location>
</feature>
<dbReference type="PANTHER" id="PTHR23505">
    <property type="entry name" value="SPINSTER"/>
    <property type="match status" value="1"/>
</dbReference>